<evidence type="ECO:0000256" key="2">
    <source>
        <dbReference type="ARBA" id="ARBA00023125"/>
    </source>
</evidence>
<evidence type="ECO:0000313" key="9">
    <source>
        <dbReference type="Proteomes" id="UP000001542"/>
    </source>
</evidence>
<dbReference type="KEGG" id="tva:4747849"/>
<keyword evidence="3" id="KW-0804">Transcription</keyword>
<dbReference type="RefSeq" id="XP_001303099.1">
    <property type="nucleotide sequence ID" value="XM_001303098.1"/>
</dbReference>
<dbReference type="PROSITE" id="PS51294">
    <property type="entry name" value="HTH_MYB"/>
    <property type="match status" value="1"/>
</dbReference>
<dbReference type="OrthoDB" id="2143914at2759"/>
<feature type="domain" description="Myb-like" evidence="5">
    <location>
        <begin position="141"/>
        <end position="191"/>
    </location>
</feature>
<feature type="domain" description="HTH myb-type" evidence="7">
    <location>
        <begin position="141"/>
        <end position="195"/>
    </location>
</feature>
<feature type="domain" description="SANT" evidence="6">
    <location>
        <begin position="149"/>
        <end position="188"/>
    </location>
</feature>
<protein>
    <submittedName>
        <fullName evidence="8">Myb-like DNA-binding domain containing protein</fullName>
    </submittedName>
</protein>
<feature type="domain" description="Myb-like" evidence="5">
    <location>
        <begin position="97"/>
        <end position="140"/>
    </location>
</feature>
<dbReference type="PANTHER" id="PTHR46621:SF1">
    <property type="entry name" value="SNRNA-ACTIVATING PROTEIN COMPLEX SUBUNIT 4"/>
    <property type="match status" value="1"/>
</dbReference>
<dbReference type="InterPro" id="IPR017930">
    <property type="entry name" value="Myb_dom"/>
</dbReference>
<name>A2FY36_TRIV3</name>
<evidence type="ECO:0000259" key="6">
    <source>
        <dbReference type="PROSITE" id="PS51293"/>
    </source>
</evidence>
<dbReference type="InterPro" id="IPR051575">
    <property type="entry name" value="Myb-like_DNA-bd"/>
</dbReference>
<evidence type="ECO:0000256" key="3">
    <source>
        <dbReference type="ARBA" id="ARBA00023163"/>
    </source>
</evidence>
<dbReference type="InterPro" id="IPR001005">
    <property type="entry name" value="SANT/Myb"/>
</dbReference>
<evidence type="ECO:0000313" key="8">
    <source>
        <dbReference type="EMBL" id="EAX90169.1"/>
    </source>
</evidence>
<dbReference type="InParanoid" id="A2FY36"/>
<dbReference type="VEuPathDB" id="TrichDB:TVAG_375600"/>
<dbReference type="SUPFAM" id="SSF46689">
    <property type="entry name" value="Homeodomain-like"/>
    <property type="match status" value="2"/>
</dbReference>
<dbReference type="InterPro" id="IPR017884">
    <property type="entry name" value="SANT_dom"/>
</dbReference>
<dbReference type="GO" id="GO:0000981">
    <property type="term" value="F:DNA-binding transcription factor activity, RNA polymerase II-specific"/>
    <property type="evidence" value="ECO:0000318"/>
    <property type="project" value="GO_Central"/>
</dbReference>
<gene>
    <name evidence="8" type="ORF">TVAG_375600</name>
</gene>
<dbReference type="Proteomes" id="UP000001542">
    <property type="component" value="Unassembled WGS sequence"/>
</dbReference>
<dbReference type="Pfam" id="PF13921">
    <property type="entry name" value="Myb_DNA-bind_6"/>
    <property type="match status" value="1"/>
</dbReference>
<dbReference type="GO" id="GO:0005634">
    <property type="term" value="C:nucleus"/>
    <property type="evidence" value="ECO:0000318"/>
    <property type="project" value="GO_Central"/>
</dbReference>
<evidence type="ECO:0000259" key="5">
    <source>
        <dbReference type="PROSITE" id="PS50090"/>
    </source>
</evidence>
<dbReference type="GO" id="GO:0006355">
    <property type="term" value="P:regulation of DNA-templated transcription"/>
    <property type="evidence" value="ECO:0000318"/>
    <property type="project" value="GO_Central"/>
</dbReference>
<dbReference type="CDD" id="cd00167">
    <property type="entry name" value="SANT"/>
    <property type="match status" value="2"/>
</dbReference>
<organism evidence="8 9">
    <name type="scientific">Trichomonas vaginalis (strain ATCC PRA-98 / G3)</name>
    <dbReference type="NCBI Taxonomy" id="412133"/>
    <lineage>
        <taxon>Eukaryota</taxon>
        <taxon>Metamonada</taxon>
        <taxon>Parabasalia</taxon>
        <taxon>Trichomonadida</taxon>
        <taxon>Trichomonadidae</taxon>
        <taxon>Trichomonas</taxon>
    </lineage>
</organism>
<keyword evidence="4" id="KW-0539">Nucleus</keyword>
<evidence type="ECO:0000256" key="4">
    <source>
        <dbReference type="ARBA" id="ARBA00023242"/>
    </source>
</evidence>
<dbReference type="SMART" id="SM00717">
    <property type="entry name" value="SANT"/>
    <property type="match status" value="2"/>
</dbReference>
<dbReference type="InterPro" id="IPR009057">
    <property type="entry name" value="Homeodomain-like_sf"/>
</dbReference>
<dbReference type="VEuPathDB" id="TrichDB:TVAGG3_0645780"/>
<dbReference type="AlphaFoldDB" id="A2FY36"/>
<keyword evidence="1" id="KW-0805">Transcription regulation</keyword>
<dbReference type="eggNOG" id="KOG0048">
    <property type="taxonomic scope" value="Eukaryota"/>
</dbReference>
<dbReference type="PROSITE" id="PS51293">
    <property type="entry name" value="SANT"/>
    <property type="match status" value="1"/>
</dbReference>
<dbReference type="Gene3D" id="1.10.10.60">
    <property type="entry name" value="Homeodomain-like"/>
    <property type="match status" value="2"/>
</dbReference>
<sequence>MTNMPNCVELCGLKMANTLGITDPEILCRYKELFHQVCCGKMNLRDALIECSRYSMNPRPVEYVAEIIGTAKDRVKNYPKYERYDPSFRKKKGIWQWSAYEDQRLIMGVYLCNGDFEKVAKFVGNGRTKNQCSQRWDRTVNPMINKAPWTPEEEEMLEIAYHIHGASWIKIAAYLGTRTDVQCRYHYLHVMNGSSPKAIRSRQIREVKKSKEDEKKRELLLEGIQKILRSTDIDYLDEALLETSISDFSI</sequence>
<dbReference type="EMBL" id="DS114130">
    <property type="protein sequence ID" value="EAX90169.1"/>
    <property type="molecule type" value="Genomic_DNA"/>
</dbReference>
<dbReference type="STRING" id="5722.A2FY36"/>
<dbReference type="PROSITE" id="PS50090">
    <property type="entry name" value="MYB_LIKE"/>
    <property type="match status" value="2"/>
</dbReference>
<dbReference type="SMR" id="A2FY36"/>
<keyword evidence="2 8" id="KW-0238">DNA-binding</keyword>
<evidence type="ECO:0000259" key="7">
    <source>
        <dbReference type="PROSITE" id="PS51294"/>
    </source>
</evidence>
<dbReference type="GO" id="GO:0000978">
    <property type="term" value="F:RNA polymerase II cis-regulatory region sequence-specific DNA binding"/>
    <property type="evidence" value="ECO:0000318"/>
    <property type="project" value="GO_Central"/>
</dbReference>
<reference evidence="8" key="2">
    <citation type="journal article" date="2007" name="Science">
        <title>Draft genome sequence of the sexually transmitted pathogen Trichomonas vaginalis.</title>
        <authorList>
            <person name="Carlton J.M."/>
            <person name="Hirt R.P."/>
            <person name="Silva J.C."/>
            <person name="Delcher A.L."/>
            <person name="Schatz M."/>
            <person name="Zhao Q."/>
            <person name="Wortman J.R."/>
            <person name="Bidwell S.L."/>
            <person name="Alsmark U.C.M."/>
            <person name="Besteiro S."/>
            <person name="Sicheritz-Ponten T."/>
            <person name="Noel C.J."/>
            <person name="Dacks J.B."/>
            <person name="Foster P.G."/>
            <person name="Simillion C."/>
            <person name="Van de Peer Y."/>
            <person name="Miranda-Saavedra D."/>
            <person name="Barton G.J."/>
            <person name="Westrop G.D."/>
            <person name="Mueller S."/>
            <person name="Dessi D."/>
            <person name="Fiori P.L."/>
            <person name="Ren Q."/>
            <person name="Paulsen I."/>
            <person name="Zhang H."/>
            <person name="Bastida-Corcuera F.D."/>
            <person name="Simoes-Barbosa A."/>
            <person name="Brown M.T."/>
            <person name="Hayes R.D."/>
            <person name="Mukherjee M."/>
            <person name="Okumura C.Y."/>
            <person name="Schneider R."/>
            <person name="Smith A.J."/>
            <person name="Vanacova S."/>
            <person name="Villalvazo M."/>
            <person name="Haas B.J."/>
            <person name="Pertea M."/>
            <person name="Feldblyum T.V."/>
            <person name="Utterback T.R."/>
            <person name="Shu C.L."/>
            <person name="Osoegawa K."/>
            <person name="de Jong P.J."/>
            <person name="Hrdy I."/>
            <person name="Horvathova L."/>
            <person name="Zubacova Z."/>
            <person name="Dolezal P."/>
            <person name="Malik S.B."/>
            <person name="Logsdon J.M. Jr."/>
            <person name="Henze K."/>
            <person name="Gupta A."/>
            <person name="Wang C.C."/>
            <person name="Dunne R.L."/>
            <person name="Upcroft J.A."/>
            <person name="Upcroft P."/>
            <person name="White O."/>
            <person name="Salzberg S.L."/>
            <person name="Tang P."/>
            <person name="Chiu C.-H."/>
            <person name="Lee Y.-S."/>
            <person name="Embley T.M."/>
            <person name="Coombs G.H."/>
            <person name="Mottram J.C."/>
            <person name="Tachezy J."/>
            <person name="Fraser-Liggett C.M."/>
            <person name="Johnson P.J."/>
        </authorList>
    </citation>
    <scope>NUCLEOTIDE SEQUENCE [LARGE SCALE GENOMIC DNA]</scope>
    <source>
        <strain evidence="8">G3</strain>
    </source>
</reference>
<reference evidence="8" key="1">
    <citation type="submission" date="2006-10" db="EMBL/GenBank/DDBJ databases">
        <authorList>
            <person name="Amadeo P."/>
            <person name="Zhao Q."/>
            <person name="Wortman J."/>
            <person name="Fraser-Liggett C."/>
            <person name="Carlton J."/>
        </authorList>
    </citation>
    <scope>NUCLEOTIDE SEQUENCE</scope>
    <source>
        <strain evidence="8">G3</strain>
    </source>
</reference>
<keyword evidence="9" id="KW-1185">Reference proteome</keyword>
<accession>A2FY36</accession>
<proteinExistence type="predicted"/>
<dbReference type="PANTHER" id="PTHR46621">
    <property type="entry name" value="SNRNA-ACTIVATING PROTEIN COMPLEX SUBUNIT 4"/>
    <property type="match status" value="1"/>
</dbReference>
<evidence type="ECO:0000256" key="1">
    <source>
        <dbReference type="ARBA" id="ARBA00023015"/>
    </source>
</evidence>